<dbReference type="Pfam" id="PF00089">
    <property type="entry name" value="Trypsin"/>
    <property type="match status" value="1"/>
</dbReference>
<dbReference type="PROSITE" id="PS50240">
    <property type="entry name" value="TRYPSIN_DOM"/>
    <property type="match status" value="1"/>
</dbReference>
<feature type="compositionally biased region" description="Low complexity" evidence="2">
    <location>
        <begin position="125"/>
        <end position="149"/>
    </location>
</feature>
<keyword evidence="1" id="KW-0677">Repeat</keyword>
<dbReference type="Gene3D" id="2.40.10.10">
    <property type="entry name" value="Trypsin-like serine proteases"/>
    <property type="match status" value="1"/>
</dbReference>
<dbReference type="SUPFAM" id="SSF50494">
    <property type="entry name" value="Trypsin-like serine proteases"/>
    <property type="match status" value="1"/>
</dbReference>
<organism evidence="4 5">
    <name type="scientific">Parastrongyloides trichosuri</name>
    <name type="common">Possum-specific nematode worm</name>
    <dbReference type="NCBI Taxonomy" id="131310"/>
    <lineage>
        <taxon>Eukaryota</taxon>
        <taxon>Metazoa</taxon>
        <taxon>Ecdysozoa</taxon>
        <taxon>Nematoda</taxon>
        <taxon>Chromadorea</taxon>
        <taxon>Rhabditida</taxon>
        <taxon>Tylenchina</taxon>
        <taxon>Panagrolaimomorpha</taxon>
        <taxon>Strongyloidoidea</taxon>
        <taxon>Strongyloididae</taxon>
        <taxon>Parastrongyloides</taxon>
    </lineage>
</organism>
<dbReference type="InterPro" id="IPR001254">
    <property type="entry name" value="Trypsin_dom"/>
</dbReference>
<feature type="compositionally biased region" description="Basic and acidic residues" evidence="2">
    <location>
        <begin position="171"/>
        <end position="182"/>
    </location>
</feature>
<feature type="domain" description="Peptidase S1" evidence="3">
    <location>
        <begin position="345"/>
        <end position="604"/>
    </location>
</feature>
<feature type="compositionally biased region" description="Low complexity" evidence="2">
    <location>
        <begin position="183"/>
        <end position="203"/>
    </location>
</feature>
<dbReference type="InterPro" id="IPR009003">
    <property type="entry name" value="Peptidase_S1_PA"/>
</dbReference>
<dbReference type="GO" id="GO:0004252">
    <property type="term" value="F:serine-type endopeptidase activity"/>
    <property type="evidence" value="ECO:0007669"/>
    <property type="project" value="InterPro"/>
</dbReference>
<evidence type="ECO:0000313" key="5">
    <source>
        <dbReference type="WBParaSite" id="PTRK_0001125300.1"/>
    </source>
</evidence>
<dbReference type="AlphaFoldDB" id="A0A0N4ZRX0"/>
<protein>
    <submittedName>
        <fullName evidence="5">Peptidase S1 domain-containing protein</fullName>
    </submittedName>
</protein>
<dbReference type="GO" id="GO:0006508">
    <property type="term" value="P:proteolysis"/>
    <property type="evidence" value="ECO:0007669"/>
    <property type="project" value="InterPro"/>
</dbReference>
<evidence type="ECO:0000259" key="3">
    <source>
        <dbReference type="PROSITE" id="PS50240"/>
    </source>
</evidence>
<dbReference type="Proteomes" id="UP000038045">
    <property type="component" value="Unplaced"/>
</dbReference>
<keyword evidence="4" id="KW-1185">Reference proteome</keyword>
<dbReference type="PANTHER" id="PTHR24260">
    <property type="match status" value="1"/>
</dbReference>
<evidence type="ECO:0000256" key="1">
    <source>
        <dbReference type="ARBA" id="ARBA00022737"/>
    </source>
</evidence>
<evidence type="ECO:0000256" key="2">
    <source>
        <dbReference type="SAM" id="MobiDB-lite"/>
    </source>
</evidence>
<proteinExistence type="predicted"/>
<dbReference type="InterPro" id="IPR043504">
    <property type="entry name" value="Peptidase_S1_PA_chymotrypsin"/>
</dbReference>
<accession>A0A0N4ZRX0</accession>
<reference evidence="5" key="1">
    <citation type="submission" date="2017-02" db="UniProtKB">
        <authorList>
            <consortium name="WormBaseParasite"/>
        </authorList>
    </citation>
    <scope>IDENTIFICATION</scope>
</reference>
<dbReference type="WBParaSite" id="PTRK_0001125300.1">
    <property type="protein sequence ID" value="PTRK_0001125300.1"/>
    <property type="gene ID" value="PTRK_0001125300"/>
</dbReference>
<sequence length="614" mass="67208">MWSEVRKEVADLNVNKNIRFVREGQYVINRKSEHLGNKKLNIKSRCLPGPKGLPGLAGEVGLNGEPGKDGTKGNDFDENDIYGTCERCPAGRPGYAGYKGKRGSRGETGVKGKQGLPGKSGDMGEQGLEGEIGLQGNQGKSGEPGIPGEDGIGRSKGPPGERGPSGNVGEVGERGTPGERGDIGLPGEEGIQGPPGETGQTGKEGLDGNIGPQGKYGIDGGYCFCPERNNKKFPKTKSFVIAKDIIENKEEVTVVSKIMKPLTRKYIITTTSKPPEVKEIIHNSASIKRNYFGKRVPTSAAEVKEALFFVFKCIAKDFNIRIISLVISKELTVLNEKEANEIHAICGKTEKNGRKFPWAVSILHKGKNKIGGTIISPYHILTVAHGFLSLSSFGEAPCTIERIRNIHQIRERVVSIGDDCNRGYLENDTNVYECQTSEAKYYKIKSVVFDNAFIEKGCRGGHDWAIIELDNPIKFNEKVKPICLPYPNTFINEYLTIVSWGKQEYFKKSSPLMRIFRMKHDKHCQKPITDTMPTNIEDYICAKALNTKDFLSPRVCLGDSGSGVQQVSPDGIVTLVGITSFGSVGCPPNELARLTRVDKYLNDICILTGLCYTL</sequence>
<dbReference type="InterPro" id="IPR051333">
    <property type="entry name" value="CLIP_Serine_Protease"/>
</dbReference>
<dbReference type="PANTHER" id="PTHR24260:SF106">
    <property type="entry name" value="PEPTIDASE S1 DOMAIN-CONTAINING PROTEIN"/>
    <property type="match status" value="1"/>
</dbReference>
<dbReference type="SMART" id="SM00020">
    <property type="entry name" value="Tryp_SPc"/>
    <property type="match status" value="1"/>
</dbReference>
<dbReference type="STRING" id="131310.A0A0N4ZRX0"/>
<name>A0A0N4ZRX0_PARTI</name>
<evidence type="ECO:0000313" key="4">
    <source>
        <dbReference type="Proteomes" id="UP000038045"/>
    </source>
</evidence>
<dbReference type="Pfam" id="PF01391">
    <property type="entry name" value="Collagen"/>
    <property type="match status" value="1"/>
</dbReference>
<feature type="region of interest" description="Disordered" evidence="2">
    <location>
        <begin position="92"/>
        <end position="212"/>
    </location>
</feature>
<dbReference type="InterPro" id="IPR008160">
    <property type="entry name" value="Collagen"/>
</dbReference>